<organism evidence="1 2">
    <name type="scientific">Winogradskyella luteola</name>
    <dbReference type="NCBI Taxonomy" id="2828330"/>
    <lineage>
        <taxon>Bacteria</taxon>
        <taxon>Pseudomonadati</taxon>
        <taxon>Bacteroidota</taxon>
        <taxon>Flavobacteriia</taxon>
        <taxon>Flavobacteriales</taxon>
        <taxon>Flavobacteriaceae</taxon>
        <taxon>Winogradskyella</taxon>
    </lineage>
</organism>
<reference evidence="1" key="1">
    <citation type="submission" date="2021-04" db="EMBL/GenBank/DDBJ databases">
        <authorList>
            <person name="Pira H."/>
            <person name="Risdian C."/>
            <person name="Wink J."/>
        </authorList>
    </citation>
    <scope>NUCLEOTIDE SEQUENCE</scope>
    <source>
        <strain evidence="1">WHY3</strain>
    </source>
</reference>
<comment type="caution">
    <text evidence="1">The sequence shown here is derived from an EMBL/GenBank/DDBJ whole genome shotgun (WGS) entry which is preliminary data.</text>
</comment>
<keyword evidence="2" id="KW-1185">Reference proteome</keyword>
<dbReference type="AlphaFoldDB" id="A0A9X1JPZ0"/>
<proteinExistence type="predicted"/>
<accession>A0A9X1JPZ0</accession>
<dbReference type="EMBL" id="JAGSPD010000005">
    <property type="protein sequence ID" value="MBV7269214.1"/>
    <property type="molecule type" value="Genomic_DNA"/>
</dbReference>
<evidence type="ECO:0000313" key="1">
    <source>
        <dbReference type="EMBL" id="MBV7269214.1"/>
    </source>
</evidence>
<dbReference type="Proteomes" id="UP001138894">
    <property type="component" value="Unassembled WGS sequence"/>
</dbReference>
<name>A0A9X1JPZ0_9FLAO</name>
<protein>
    <submittedName>
        <fullName evidence="1">Uncharacterized protein</fullName>
    </submittedName>
</protein>
<gene>
    <name evidence="1" type="ORF">KCG49_08440</name>
</gene>
<sequence>MRGEKSYGQIVIENGTQVIFGKLSDEALDYLKKTGSYNTVTESIIKAKEITFGELTDHIIDSLQQDGTTVIEGTRD</sequence>
<evidence type="ECO:0000313" key="2">
    <source>
        <dbReference type="Proteomes" id="UP001138894"/>
    </source>
</evidence>
<dbReference type="RefSeq" id="WP_218545789.1">
    <property type="nucleotide sequence ID" value="NZ_JAGSPD010000005.1"/>
</dbReference>